<proteinExistence type="predicted"/>
<sequence length="109" mass="11728">MLASLRWLMEPALPAAARRTAGAARRFPADGPNISGLIRNLVSGDKRRRLRPVGGALQLSVAVASSSYQICSTLETFLVPELFCGTALFRLATSLSRNIQRALTAALLF</sequence>
<name>A0A4C1YP01_EUMVA</name>
<accession>A0A4C1YP01</accession>
<organism evidence="1 2">
    <name type="scientific">Eumeta variegata</name>
    <name type="common">Bagworm moth</name>
    <name type="synonym">Eumeta japonica</name>
    <dbReference type="NCBI Taxonomy" id="151549"/>
    <lineage>
        <taxon>Eukaryota</taxon>
        <taxon>Metazoa</taxon>
        <taxon>Ecdysozoa</taxon>
        <taxon>Arthropoda</taxon>
        <taxon>Hexapoda</taxon>
        <taxon>Insecta</taxon>
        <taxon>Pterygota</taxon>
        <taxon>Neoptera</taxon>
        <taxon>Endopterygota</taxon>
        <taxon>Lepidoptera</taxon>
        <taxon>Glossata</taxon>
        <taxon>Ditrysia</taxon>
        <taxon>Tineoidea</taxon>
        <taxon>Psychidae</taxon>
        <taxon>Oiketicinae</taxon>
        <taxon>Eumeta</taxon>
    </lineage>
</organism>
<dbReference type="EMBL" id="BGZK01001306">
    <property type="protein sequence ID" value="GBP76840.1"/>
    <property type="molecule type" value="Genomic_DNA"/>
</dbReference>
<evidence type="ECO:0000313" key="1">
    <source>
        <dbReference type="EMBL" id="GBP76840.1"/>
    </source>
</evidence>
<dbReference type="AlphaFoldDB" id="A0A4C1YP01"/>
<evidence type="ECO:0000313" key="2">
    <source>
        <dbReference type="Proteomes" id="UP000299102"/>
    </source>
</evidence>
<protein>
    <submittedName>
        <fullName evidence="1">Uncharacterized protein</fullName>
    </submittedName>
</protein>
<dbReference type="Proteomes" id="UP000299102">
    <property type="component" value="Unassembled WGS sequence"/>
</dbReference>
<gene>
    <name evidence="1" type="ORF">EVAR_49129_1</name>
</gene>
<comment type="caution">
    <text evidence="1">The sequence shown here is derived from an EMBL/GenBank/DDBJ whole genome shotgun (WGS) entry which is preliminary data.</text>
</comment>
<reference evidence="1 2" key="1">
    <citation type="journal article" date="2019" name="Commun. Biol.">
        <title>The bagworm genome reveals a unique fibroin gene that provides high tensile strength.</title>
        <authorList>
            <person name="Kono N."/>
            <person name="Nakamura H."/>
            <person name="Ohtoshi R."/>
            <person name="Tomita M."/>
            <person name="Numata K."/>
            <person name="Arakawa K."/>
        </authorList>
    </citation>
    <scope>NUCLEOTIDE SEQUENCE [LARGE SCALE GENOMIC DNA]</scope>
</reference>
<keyword evidence="2" id="KW-1185">Reference proteome</keyword>